<evidence type="ECO:0000313" key="2">
    <source>
        <dbReference type="Proteomes" id="UP000503464"/>
    </source>
</evidence>
<reference evidence="2" key="1">
    <citation type="submission" date="2020-03" db="EMBL/GenBank/DDBJ databases">
        <title>Genome sequences of seven Enterobacteriaceae strains isolated from Canadian wastewater treatment facilities.</title>
        <authorList>
            <person name="Huang H."/>
            <person name="Chmara J.T."/>
            <person name="Duceppe M.-O."/>
        </authorList>
    </citation>
    <scope>NUCLEOTIDE SEQUENCE [LARGE SCALE GENOMIC DNA]</scope>
    <source>
        <strain evidence="2">Biosolid 3</strain>
    </source>
</reference>
<organism evidence="1 2">
    <name type="scientific">Serratia fonticola</name>
    <dbReference type="NCBI Taxonomy" id="47917"/>
    <lineage>
        <taxon>Bacteria</taxon>
        <taxon>Pseudomonadati</taxon>
        <taxon>Pseudomonadota</taxon>
        <taxon>Gammaproteobacteria</taxon>
        <taxon>Enterobacterales</taxon>
        <taxon>Yersiniaceae</taxon>
        <taxon>Serratia</taxon>
    </lineage>
</organism>
<dbReference type="RefSeq" id="WP_173409135.1">
    <property type="nucleotide sequence ID" value="NZ_CP054160.3"/>
</dbReference>
<evidence type="ECO:0000313" key="1">
    <source>
        <dbReference type="EMBL" id="QKJ58797.1"/>
    </source>
</evidence>
<sequence>MRAYRLELVDKEGKSILDATGNKIFPLTCVKDNGNYNSSALQITFDINIIDQDDFSSGAMVTIYGLPLSFIAQAVNLFGAKVKLFAGFVPGLPLTQGSEIGLIFSGEVWSAYANWEGVNQSLNLIVNPLPYVDINSKPISISLDGKKGQKLGDVLLPALKTAFQDKEIIINISDKLVLSEDWPTVVTSLSDLSMLLSRHTPGMTGDRNYQGVSLIVQRGAIRIFDSYFIGTKRTVKLKDFVGQPTWLGYNYVSFKFVMNPNISVSDVLVIPPDINKGMTSILSVGDGYQFLNKNNAITFTGEYRVMAVRHIGDFRNPSGEAWVTVVEATPFTNLDKT</sequence>
<name>A0AAE7EHN9_SERFO</name>
<proteinExistence type="predicted"/>
<dbReference type="Proteomes" id="UP000503464">
    <property type="component" value="Chromosome"/>
</dbReference>
<dbReference type="AlphaFoldDB" id="A0AAE7EHN9"/>
<accession>A0AAE7EHN9</accession>
<dbReference type="EMBL" id="CP054160">
    <property type="protein sequence ID" value="QKJ58797.1"/>
    <property type="molecule type" value="Genomic_DNA"/>
</dbReference>
<gene>
    <name evidence="1" type="ORF">G9399_11015</name>
</gene>
<protein>
    <submittedName>
        <fullName evidence="1">Uncharacterized protein</fullName>
    </submittedName>
</protein>